<comment type="subcellular location">
    <subcellularLocation>
        <location evidence="1">Cytoplasm</location>
    </subcellularLocation>
</comment>
<dbReference type="GO" id="GO:0005524">
    <property type="term" value="F:ATP binding"/>
    <property type="evidence" value="ECO:0007669"/>
    <property type="project" value="UniProtKB-KW"/>
</dbReference>
<evidence type="ECO:0000256" key="6">
    <source>
        <dbReference type="ARBA" id="ARBA00022694"/>
    </source>
</evidence>
<dbReference type="GO" id="GO:0061710">
    <property type="term" value="F:L-threonylcarbamoyladenylate synthase"/>
    <property type="evidence" value="ECO:0007669"/>
    <property type="project" value="UniProtKB-EC"/>
</dbReference>
<reference evidence="14" key="1">
    <citation type="submission" date="2016-02" db="EMBL/GenBank/DDBJ databases">
        <authorList>
            <person name="Holder M.E."/>
            <person name="Ajami N.J."/>
            <person name="Petrosino J.F."/>
        </authorList>
    </citation>
    <scope>NUCLEOTIDE SEQUENCE [LARGE SCALE GENOMIC DNA]</scope>
    <source>
        <strain evidence="14">DSM 12838</strain>
    </source>
</reference>
<evidence type="ECO:0000259" key="12">
    <source>
        <dbReference type="PROSITE" id="PS51163"/>
    </source>
</evidence>
<accession>A0A0X8JRE0</accession>
<dbReference type="EMBL" id="CP014230">
    <property type="protein sequence ID" value="AMD93357.1"/>
    <property type="molecule type" value="Genomic_DNA"/>
</dbReference>
<dbReference type="PANTHER" id="PTHR17490:SF16">
    <property type="entry name" value="THREONYLCARBAMOYL-AMP SYNTHASE"/>
    <property type="match status" value="1"/>
</dbReference>
<keyword evidence="8" id="KW-0547">Nucleotide-binding</keyword>
<protein>
    <recommendedName>
        <fullName evidence="10">L-threonylcarbamoyladenylate synthase</fullName>
        <ecNumber evidence="3">2.7.7.87</ecNumber>
    </recommendedName>
    <alternativeName>
        <fullName evidence="10">L-threonylcarbamoyladenylate synthase</fullName>
    </alternativeName>
</protein>
<dbReference type="PROSITE" id="PS51163">
    <property type="entry name" value="YRDC"/>
    <property type="match status" value="1"/>
</dbReference>
<dbReference type="InterPro" id="IPR017945">
    <property type="entry name" value="DHBP_synth_RibB-like_a/b_dom"/>
</dbReference>
<dbReference type="InterPro" id="IPR050156">
    <property type="entry name" value="TC-AMP_synthase_SUA5"/>
</dbReference>
<dbReference type="GO" id="GO:0008033">
    <property type="term" value="P:tRNA processing"/>
    <property type="evidence" value="ECO:0007669"/>
    <property type="project" value="UniProtKB-KW"/>
</dbReference>
<feature type="domain" description="YrdC-like" evidence="12">
    <location>
        <begin position="1"/>
        <end position="180"/>
    </location>
</feature>
<dbReference type="PANTHER" id="PTHR17490">
    <property type="entry name" value="SUA5"/>
    <property type="match status" value="1"/>
</dbReference>
<name>A0A0X8JRE0_9BACT</name>
<evidence type="ECO:0000256" key="11">
    <source>
        <dbReference type="ARBA" id="ARBA00048366"/>
    </source>
</evidence>
<sequence length="193" mass="20509">MLRQGGLLIYPTETFYALGCLATDHSAVERVFTAKGRSRKKTVPLVVSSWAMVEKFLRLSRVARALAKTFWPGPLSIVTDVDESISALARDGAGQAAVRMTPHPVARILCELAEAPLVSSSANFSGGAPVCAPQDLDAGLVRLSGAMVIDAEPWPRGGLPSTLVKPADGRALRVLREGAVRVSELTAQGYEIV</sequence>
<comment type="catalytic activity">
    <reaction evidence="11">
        <text>L-threonine + hydrogencarbonate + ATP = L-threonylcarbamoyladenylate + diphosphate + H2O</text>
        <dbReference type="Rhea" id="RHEA:36407"/>
        <dbReference type="ChEBI" id="CHEBI:15377"/>
        <dbReference type="ChEBI" id="CHEBI:17544"/>
        <dbReference type="ChEBI" id="CHEBI:30616"/>
        <dbReference type="ChEBI" id="CHEBI:33019"/>
        <dbReference type="ChEBI" id="CHEBI:57926"/>
        <dbReference type="ChEBI" id="CHEBI:73682"/>
        <dbReference type="EC" id="2.7.7.87"/>
    </reaction>
</comment>
<evidence type="ECO:0000256" key="2">
    <source>
        <dbReference type="ARBA" id="ARBA00007663"/>
    </source>
</evidence>
<dbReference type="GO" id="GO:0000049">
    <property type="term" value="F:tRNA binding"/>
    <property type="evidence" value="ECO:0007669"/>
    <property type="project" value="TreeGrafter"/>
</dbReference>
<evidence type="ECO:0000313" key="14">
    <source>
        <dbReference type="Proteomes" id="UP000063964"/>
    </source>
</evidence>
<dbReference type="GO" id="GO:0003725">
    <property type="term" value="F:double-stranded RNA binding"/>
    <property type="evidence" value="ECO:0007669"/>
    <property type="project" value="InterPro"/>
</dbReference>
<gene>
    <name evidence="13" type="ORF">AXF15_09760</name>
</gene>
<dbReference type="NCBIfam" id="TIGR00057">
    <property type="entry name" value="L-threonylcarbamoyladenylate synthase"/>
    <property type="match status" value="1"/>
</dbReference>
<evidence type="ECO:0000256" key="9">
    <source>
        <dbReference type="ARBA" id="ARBA00022840"/>
    </source>
</evidence>
<dbReference type="KEGG" id="doa:AXF15_09760"/>
<dbReference type="Pfam" id="PF01300">
    <property type="entry name" value="Sua5_yciO_yrdC"/>
    <property type="match status" value="1"/>
</dbReference>
<dbReference type="InterPro" id="IPR006070">
    <property type="entry name" value="Sua5-like_dom"/>
</dbReference>
<dbReference type="Proteomes" id="UP000063964">
    <property type="component" value="Chromosome"/>
</dbReference>
<dbReference type="SUPFAM" id="SSF55821">
    <property type="entry name" value="YrdC/RibB"/>
    <property type="match status" value="1"/>
</dbReference>
<evidence type="ECO:0000256" key="3">
    <source>
        <dbReference type="ARBA" id="ARBA00012584"/>
    </source>
</evidence>
<dbReference type="Gene3D" id="3.90.870.10">
    <property type="entry name" value="DHBP synthase"/>
    <property type="match status" value="1"/>
</dbReference>
<dbReference type="STRING" id="888061.AXF15_09760"/>
<dbReference type="RefSeq" id="WP_066606695.1">
    <property type="nucleotide sequence ID" value="NZ_CP014230.1"/>
</dbReference>
<dbReference type="EC" id="2.7.7.87" evidence="3"/>
<proteinExistence type="inferred from homology"/>
<keyword evidence="4" id="KW-0963">Cytoplasm</keyword>
<evidence type="ECO:0000256" key="4">
    <source>
        <dbReference type="ARBA" id="ARBA00022490"/>
    </source>
</evidence>
<keyword evidence="9" id="KW-0067">ATP-binding</keyword>
<evidence type="ECO:0000256" key="1">
    <source>
        <dbReference type="ARBA" id="ARBA00004496"/>
    </source>
</evidence>
<keyword evidence="6" id="KW-0819">tRNA processing</keyword>
<organism evidence="13 14">
    <name type="scientific">Desulfomicrobium orale DSM 12838</name>
    <dbReference type="NCBI Taxonomy" id="888061"/>
    <lineage>
        <taxon>Bacteria</taxon>
        <taxon>Pseudomonadati</taxon>
        <taxon>Thermodesulfobacteriota</taxon>
        <taxon>Desulfovibrionia</taxon>
        <taxon>Desulfovibrionales</taxon>
        <taxon>Desulfomicrobiaceae</taxon>
        <taxon>Desulfomicrobium</taxon>
    </lineage>
</organism>
<keyword evidence="7" id="KW-0548">Nucleotidyltransferase</keyword>
<evidence type="ECO:0000256" key="10">
    <source>
        <dbReference type="ARBA" id="ARBA00029774"/>
    </source>
</evidence>
<dbReference type="GO" id="GO:0006450">
    <property type="term" value="P:regulation of translational fidelity"/>
    <property type="evidence" value="ECO:0007669"/>
    <property type="project" value="TreeGrafter"/>
</dbReference>
<keyword evidence="5" id="KW-0808">Transferase</keyword>
<evidence type="ECO:0000256" key="8">
    <source>
        <dbReference type="ARBA" id="ARBA00022741"/>
    </source>
</evidence>
<evidence type="ECO:0000256" key="5">
    <source>
        <dbReference type="ARBA" id="ARBA00022679"/>
    </source>
</evidence>
<dbReference type="AlphaFoldDB" id="A0A0X8JRE0"/>
<comment type="similarity">
    <text evidence="2">Belongs to the SUA5 family.</text>
</comment>
<evidence type="ECO:0000313" key="13">
    <source>
        <dbReference type="EMBL" id="AMD93357.1"/>
    </source>
</evidence>
<dbReference type="GO" id="GO:0005737">
    <property type="term" value="C:cytoplasm"/>
    <property type="evidence" value="ECO:0007669"/>
    <property type="project" value="UniProtKB-SubCell"/>
</dbReference>
<evidence type="ECO:0000256" key="7">
    <source>
        <dbReference type="ARBA" id="ARBA00022695"/>
    </source>
</evidence>
<keyword evidence="14" id="KW-1185">Reference proteome</keyword>